<accession>A0AAE8BX92</accession>
<reference evidence="2 3" key="1">
    <citation type="submission" date="2021-08" db="EMBL/GenBank/DDBJ databases">
        <authorList>
            <person name="Abebe M.A."/>
            <person name="Anderson J.Z."/>
            <person name="Burris R."/>
            <person name="Durrani M."/>
            <person name="Fetterly M.N."/>
            <person name="Fowler R.A."/>
            <person name="Friedman A."/>
            <person name="Khuong T.M."/>
            <person name="Konnor C.A."/>
            <person name="Madden B.G."/>
            <person name="Makula M.N."/>
            <person name="McTigue K."/>
            <person name="Morgan A.R."/>
            <person name="Qureshi S.I."/>
            <person name="Rainey M."/>
            <person name="Scherer A.E."/>
            <person name="Singer L."/>
            <person name="Thakar S.M."/>
            <person name="Truong P."/>
            <person name="Zaeean M.H."/>
            <person name="Balish M.F."/>
            <person name="Garlena R.A."/>
            <person name="Russell D.A."/>
            <person name="Jacobs-Sera D."/>
            <person name="Hatfull G.F."/>
        </authorList>
    </citation>
    <scope>NUCLEOTIDE SEQUENCE [LARGE SCALE GENOMIC DNA]</scope>
</reference>
<keyword evidence="3" id="KW-1185">Reference proteome</keyword>
<feature type="region of interest" description="Disordered" evidence="1">
    <location>
        <begin position="1"/>
        <end position="26"/>
    </location>
</feature>
<protein>
    <submittedName>
        <fullName evidence="2">Uncharacterized protein</fullName>
    </submittedName>
</protein>
<evidence type="ECO:0000313" key="2">
    <source>
        <dbReference type="EMBL" id="QZE10854.1"/>
    </source>
</evidence>
<dbReference type="KEGG" id="vg:77952056"/>
<sequence length="117" mass="13713">MLTGEGRDVKPQRPSPSPLFHPSRKARMVETKSMYPDDMVEQIVADMIGDPDISWSHDEDTGVWHVRHKTKNLDRESYVSRDHAFIWLYHDLRDLDRLRASIRTDDKTRPQRGDQTA</sequence>
<evidence type="ECO:0000313" key="3">
    <source>
        <dbReference type="Proteomes" id="UP000827561"/>
    </source>
</evidence>
<proteinExistence type="predicted"/>
<name>A0AAE8BX92_9CAUD</name>
<feature type="compositionally biased region" description="Basic and acidic residues" evidence="1">
    <location>
        <begin position="1"/>
        <end position="11"/>
    </location>
</feature>
<organism evidence="2 3">
    <name type="scientific">Gordonia phage ChisanaKitsune</name>
    <dbReference type="NCBI Taxonomy" id="2871538"/>
    <lineage>
        <taxon>Viruses</taxon>
        <taxon>Duplodnaviria</taxon>
        <taxon>Heunggongvirae</taxon>
        <taxon>Uroviricota</taxon>
        <taxon>Caudoviricetes</taxon>
        <taxon>Chidieberevirus</taxon>
        <taxon>Chidieberevirus chisanakitsune</taxon>
    </lineage>
</organism>
<dbReference type="RefSeq" id="YP_010675736.1">
    <property type="nucleotide sequence ID" value="NC_071006.1"/>
</dbReference>
<evidence type="ECO:0000256" key="1">
    <source>
        <dbReference type="SAM" id="MobiDB-lite"/>
    </source>
</evidence>
<gene>
    <name evidence="2" type="primary">89</name>
    <name evidence="2" type="ORF">SEA_CHISANAKITSUNE_89</name>
</gene>
<dbReference type="Proteomes" id="UP000827561">
    <property type="component" value="Segment"/>
</dbReference>
<dbReference type="EMBL" id="MZ820089">
    <property type="protein sequence ID" value="QZE10854.1"/>
    <property type="molecule type" value="Genomic_DNA"/>
</dbReference>
<dbReference type="GeneID" id="77952056"/>